<sequence>MGQQHDHSHSHGSANKNALFWAFILITAFMFVELVGGFLTNSLALLSDAGHMLSDSAALGLSLLALILGTREATADKSYGYRRFEIIAAALNGIALLVIAAVITIEAIRRFFSPPEVQSTGMLVIAVIGLLINILAAWILMRGDKDENLNIRSAFLHVIGDMLGSVGAIVAALLMMAFGWWLADPVASIIVAVLVAVSGLRVTREAAHVLMEGVPDRIDPASVRESLLTVDGVRDVHDLHIWSITPENPILTCHLTIGRETDPDQVLSSANRLLHDEYAIEHSTIQLETDGGGCPGPHGNCN</sequence>
<evidence type="ECO:0000313" key="11">
    <source>
        <dbReference type="EMBL" id="SIT88485.1"/>
    </source>
</evidence>
<dbReference type="InterPro" id="IPR036837">
    <property type="entry name" value="Cation_efflux_CTD_sf"/>
</dbReference>
<evidence type="ECO:0000256" key="1">
    <source>
        <dbReference type="ARBA" id="ARBA00004141"/>
    </source>
</evidence>
<name>A0A1U7PRQ7_9BACI</name>
<feature type="domain" description="Cation efflux protein cytoplasmic" evidence="10">
    <location>
        <begin position="215"/>
        <end position="288"/>
    </location>
</feature>
<dbReference type="STRING" id="550447.SAMN05428946_2281"/>
<feature type="domain" description="Cation efflux protein transmembrane" evidence="9">
    <location>
        <begin position="20"/>
        <end position="211"/>
    </location>
</feature>
<dbReference type="SUPFAM" id="SSF160240">
    <property type="entry name" value="Cation efflux protein cytoplasmic domain-like"/>
    <property type="match status" value="1"/>
</dbReference>
<dbReference type="Pfam" id="PF01545">
    <property type="entry name" value="Cation_efflux"/>
    <property type="match status" value="1"/>
</dbReference>
<evidence type="ECO:0000256" key="7">
    <source>
        <dbReference type="ARBA" id="ARBA00023136"/>
    </source>
</evidence>
<dbReference type="SUPFAM" id="SSF161111">
    <property type="entry name" value="Cation efflux protein transmembrane domain-like"/>
    <property type="match status" value="1"/>
</dbReference>
<accession>A0A1U7PRQ7</accession>
<dbReference type="PANTHER" id="PTHR11562">
    <property type="entry name" value="CATION EFFLUX PROTEIN/ ZINC TRANSPORTER"/>
    <property type="match status" value="1"/>
</dbReference>
<evidence type="ECO:0000313" key="12">
    <source>
        <dbReference type="Proteomes" id="UP000187550"/>
    </source>
</evidence>
<organism evidence="11 12">
    <name type="scientific">Edaphobacillus lindanitolerans</name>
    <dbReference type="NCBI Taxonomy" id="550447"/>
    <lineage>
        <taxon>Bacteria</taxon>
        <taxon>Bacillati</taxon>
        <taxon>Bacillota</taxon>
        <taxon>Bacilli</taxon>
        <taxon>Bacillales</taxon>
        <taxon>Bacillaceae</taxon>
        <taxon>Edaphobacillus</taxon>
    </lineage>
</organism>
<dbReference type="EMBL" id="FTPL01000003">
    <property type="protein sequence ID" value="SIT88485.1"/>
    <property type="molecule type" value="Genomic_DNA"/>
</dbReference>
<keyword evidence="6" id="KW-0406">Ion transport</keyword>
<dbReference type="Gene3D" id="1.20.1510.10">
    <property type="entry name" value="Cation efflux protein transmembrane domain"/>
    <property type="match status" value="1"/>
</dbReference>
<evidence type="ECO:0000256" key="3">
    <source>
        <dbReference type="ARBA" id="ARBA00022448"/>
    </source>
</evidence>
<evidence type="ECO:0000256" key="4">
    <source>
        <dbReference type="ARBA" id="ARBA00022692"/>
    </source>
</evidence>
<evidence type="ECO:0000259" key="10">
    <source>
        <dbReference type="Pfam" id="PF16916"/>
    </source>
</evidence>
<evidence type="ECO:0000256" key="2">
    <source>
        <dbReference type="ARBA" id="ARBA00008873"/>
    </source>
</evidence>
<feature type="transmembrane region" description="Helical" evidence="8">
    <location>
        <begin position="56"/>
        <end position="74"/>
    </location>
</feature>
<protein>
    <submittedName>
        <fullName evidence="11">Cobalt-zinc-cadmium efflux system protein</fullName>
    </submittedName>
</protein>
<dbReference type="NCBIfam" id="TIGR01297">
    <property type="entry name" value="CDF"/>
    <property type="match status" value="1"/>
</dbReference>
<gene>
    <name evidence="11" type="ORF">SAMN05428946_2281</name>
</gene>
<dbReference type="GO" id="GO:0005385">
    <property type="term" value="F:zinc ion transmembrane transporter activity"/>
    <property type="evidence" value="ECO:0007669"/>
    <property type="project" value="TreeGrafter"/>
</dbReference>
<keyword evidence="12" id="KW-1185">Reference proteome</keyword>
<dbReference type="Proteomes" id="UP000187550">
    <property type="component" value="Unassembled WGS sequence"/>
</dbReference>
<dbReference type="PANTHER" id="PTHR11562:SF17">
    <property type="entry name" value="RE54080P-RELATED"/>
    <property type="match status" value="1"/>
</dbReference>
<evidence type="ECO:0000256" key="6">
    <source>
        <dbReference type="ARBA" id="ARBA00023065"/>
    </source>
</evidence>
<keyword evidence="3" id="KW-0813">Transport</keyword>
<dbReference type="InterPro" id="IPR050681">
    <property type="entry name" value="CDF/SLC30A"/>
</dbReference>
<evidence type="ECO:0000256" key="8">
    <source>
        <dbReference type="SAM" id="Phobius"/>
    </source>
</evidence>
<reference evidence="12" key="1">
    <citation type="submission" date="2017-01" db="EMBL/GenBank/DDBJ databases">
        <authorList>
            <person name="Varghese N."/>
            <person name="Submissions S."/>
        </authorList>
    </citation>
    <scope>NUCLEOTIDE SEQUENCE [LARGE SCALE GENOMIC DNA]</scope>
    <source>
        <strain evidence="12">MNA4</strain>
    </source>
</reference>
<dbReference type="GO" id="GO:0005886">
    <property type="term" value="C:plasma membrane"/>
    <property type="evidence" value="ECO:0007669"/>
    <property type="project" value="TreeGrafter"/>
</dbReference>
<dbReference type="AlphaFoldDB" id="A0A1U7PRQ7"/>
<keyword evidence="7 8" id="KW-0472">Membrane</keyword>
<feature type="transmembrane region" description="Helical" evidence="8">
    <location>
        <begin position="86"/>
        <end position="108"/>
    </location>
</feature>
<dbReference type="OrthoDB" id="9809646at2"/>
<dbReference type="RefSeq" id="WP_076758993.1">
    <property type="nucleotide sequence ID" value="NZ_FTPL01000003.1"/>
</dbReference>
<comment type="similarity">
    <text evidence="2">Belongs to the cation diffusion facilitator (CDF) transporter (TC 2.A.4) family. SLC30A subfamily.</text>
</comment>
<evidence type="ECO:0000256" key="5">
    <source>
        <dbReference type="ARBA" id="ARBA00022989"/>
    </source>
</evidence>
<dbReference type="InterPro" id="IPR058533">
    <property type="entry name" value="Cation_efflux_TM"/>
</dbReference>
<dbReference type="InterPro" id="IPR027469">
    <property type="entry name" value="Cation_efflux_TMD_sf"/>
</dbReference>
<feature type="transmembrane region" description="Helical" evidence="8">
    <location>
        <begin position="20"/>
        <end position="44"/>
    </location>
</feature>
<keyword evidence="5 8" id="KW-1133">Transmembrane helix</keyword>
<evidence type="ECO:0000259" key="9">
    <source>
        <dbReference type="Pfam" id="PF01545"/>
    </source>
</evidence>
<keyword evidence="4 8" id="KW-0812">Transmembrane</keyword>
<comment type="subcellular location">
    <subcellularLocation>
        <location evidence="1">Membrane</location>
        <topology evidence="1">Multi-pass membrane protein</topology>
    </subcellularLocation>
</comment>
<proteinExistence type="inferred from homology"/>
<dbReference type="InterPro" id="IPR002524">
    <property type="entry name" value="Cation_efflux"/>
</dbReference>
<feature type="transmembrane region" description="Helical" evidence="8">
    <location>
        <begin position="153"/>
        <end position="180"/>
    </location>
</feature>
<dbReference type="InterPro" id="IPR027470">
    <property type="entry name" value="Cation_efflux_CTD"/>
</dbReference>
<dbReference type="Pfam" id="PF16916">
    <property type="entry name" value="ZT_dimer"/>
    <property type="match status" value="1"/>
</dbReference>
<feature type="transmembrane region" description="Helical" evidence="8">
    <location>
        <begin position="186"/>
        <end position="203"/>
    </location>
</feature>
<feature type="transmembrane region" description="Helical" evidence="8">
    <location>
        <begin position="120"/>
        <end position="141"/>
    </location>
</feature>